<dbReference type="PROSITE" id="PS50928">
    <property type="entry name" value="ABC_TM1"/>
    <property type="match status" value="1"/>
</dbReference>
<comment type="subcellular location">
    <subcellularLocation>
        <location evidence="1">Cell membrane</location>
        <topology evidence="1">Multi-pass membrane protein</topology>
    </subcellularLocation>
</comment>
<proteinExistence type="predicted"/>
<feature type="transmembrane region" description="Helical" evidence="7">
    <location>
        <begin position="198"/>
        <end position="223"/>
    </location>
</feature>
<evidence type="ECO:0000256" key="5">
    <source>
        <dbReference type="ARBA" id="ARBA00022989"/>
    </source>
</evidence>
<accession>A0A7H0YF71</accession>
<evidence type="ECO:0000256" key="2">
    <source>
        <dbReference type="ARBA" id="ARBA00022448"/>
    </source>
</evidence>
<dbReference type="Proteomes" id="UP000516384">
    <property type="component" value="Chromosome"/>
</dbReference>
<dbReference type="PANTHER" id="PTHR43744:SF9">
    <property type="entry name" value="POLYGALACTURONAN_RHAMNOGALACTURONAN TRANSPORT SYSTEM PERMEASE PROTEIN YTCP"/>
    <property type="match status" value="1"/>
</dbReference>
<feature type="transmembrane region" description="Helical" evidence="7">
    <location>
        <begin position="127"/>
        <end position="144"/>
    </location>
</feature>
<evidence type="ECO:0000313" key="9">
    <source>
        <dbReference type="EMBL" id="QNR69729.1"/>
    </source>
</evidence>
<dbReference type="GO" id="GO:0005886">
    <property type="term" value="C:plasma membrane"/>
    <property type="evidence" value="ECO:0007669"/>
    <property type="project" value="UniProtKB-SubCell"/>
</dbReference>
<name>A0A7H0YF71_9BACL</name>
<sequence>MSTINTSPVAQAVGRKRVSADRVLLNIIGYVSLTILALFCILPFILIVSSSLTEEKSIIGNGFQLFPTVFSIEAYSILFKYPSQMIQAYAVTIGVTAIGTLVGLFLTAMTAYVLARKDFKWRGTFSFYFFFTTLFNGGLVPWYLLVVEYLHLKDTFLVLILPLLMNVFYIIVMKTFMGNIPEAITESAKIDGAGDFRIFIELIIPLSKPALATIGLFIALGYWNDWYNPLLFISQENLMPLQYYLYRMLGNMDGMRKAMMESGAVVNLNIPTESLKMAMTIVATGPILIAYPFIQRFFVKGLTVGSVKG</sequence>
<evidence type="ECO:0000259" key="8">
    <source>
        <dbReference type="PROSITE" id="PS50928"/>
    </source>
</evidence>
<keyword evidence="4 7" id="KW-0812">Transmembrane</keyword>
<feature type="domain" description="ABC transmembrane type-1" evidence="8">
    <location>
        <begin position="89"/>
        <end position="283"/>
    </location>
</feature>
<evidence type="ECO:0000256" key="3">
    <source>
        <dbReference type="ARBA" id="ARBA00022475"/>
    </source>
</evidence>
<evidence type="ECO:0000256" key="1">
    <source>
        <dbReference type="ARBA" id="ARBA00004651"/>
    </source>
</evidence>
<dbReference type="EMBL" id="CP061172">
    <property type="protein sequence ID" value="QNR69729.1"/>
    <property type="molecule type" value="Genomic_DNA"/>
</dbReference>
<keyword evidence="3" id="KW-1003">Cell membrane</keyword>
<dbReference type="CDD" id="cd06261">
    <property type="entry name" value="TM_PBP2"/>
    <property type="match status" value="1"/>
</dbReference>
<feature type="transmembrane region" description="Helical" evidence="7">
    <location>
        <begin position="156"/>
        <end position="177"/>
    </location>
</feature>
<evidence type="ECO:0000256" key="7">
    <source>
        <dbReference type="SAM" id="Phobius"/>
    </source>
</evidence>
<gene>
    <name evidence="9" type="ORF">IAQ67_12390</name>
</gene>
<feature type="transmembrane region" description="Helical" evidence="7">
    <location>
        <begin position="88"/>
        <end position="115"/>
    </location>
</feature>
<evidence type="ECO:0000313" key="10">
    <source>
        <dbReference type="Proteomes" id="UP000516384"/>
    </source>
</evidence>
<organism evidence="9 10">
    <name type="scientific">Paenibacillus peoriae</name>
    <dbReference type="NCBI Taxonomy" id="59893"/>
    <lineage>
        <taxon>Bacteria</taxon>
        <taxon>Bacillati</taxon>
        <taxon>Bacillota</taxon>
        <taxon>Bacilli</taxon>
        <taxon>Bacillales</taxon>
        <taxon>Paenibacillaceae</taxon>
        <taxon>Paenibacillus</taxon>
    </lineage>
</organism>
<dbReference type="InterPro" id="IPR035906">
    <property type="entry name" value="MetI-like_sf"/>
</dbReference>
<dbReference type="InterPro" id="IPR000515">
    <property type="entry name" value="MetI-like"/>
</dbReference>
<dbReference type="GO" id="GO:0055085">
    <property type="term" value="P:transmembrane transport"/>
    <property type="evidence" value="ECO:0007669"/>
    <property type="project" value="InterPro"/>
</dbReference>
<reference evidence="9 10" key="1">
    <citation type="submission" date="2020-09" db="EMBL/GenBank/DDBJ databases">
        <title>Characterization of Paenibacillus peoriae strain ZF390 with broad-spectrum antimicrobial activity as a potential biocontrol agent.</title>
        <authorList>
            <person name="Li L."/>
            <person name="Zhao Y."/>
            <person name="Li B."/>
            <person name="Xie X."/>
        </authorList>
    </citation>
    <scope>NUCLEOTIDE SEQUENCE [LARGE SCALE GENOMIC DNA]</scope>
    <source>
        <strain evidence="9 10">ZF390</strain>
    </source>
</reference>
<dbReference type="PANTHER" id="PTHR43744">
    <property type="entry name" value="ABC TRANSPORTER PERMEASE PROTEIN MG189-RELATED-RELATED"/>
    <property type="match status" value="1"/>
</dbReference>
<dbReference type="AlphaFoldDB" id="A0A7H0YF71"/>
<protein>
    <submittedName>
        <fullName evidence="9">Carbohydrate ABC transporter permease</fullName>
    </submittedName>
</protein>
<keyword evidence="2" id="KW-0813">Transport</keyword>
<keyword evidence="5 7" id="KW-1133">Transmembrane helix</keyword>
<keyword evidence="6 7" id="KW-0472">Membrane</keyword>
<dbReference type="Gene3D" id="1.10.3720.10">
    <property type="entry name" value="MetI-like"/>
    <property type="match status" value="1"/>
</dbReference>
<feature type="transmembrane region" description="Helical" evidence="7">
    <location>
        <begin position="23"/>
        <end position="47"/>
    </location>
</feature>
<dbReference type="SUPFAM" id="SSF161098">
    <property type="entry name" value="MetI-like"/>
    <property type="match status" value="1"/>
</dbReference>
<feature type="transmembrane region" description="Helical" evidence="7">
    <location>
        <begin position="277"/>
        <end position="294"/>
    </location>
</feature>
<dbReference type="RefSeq" id="WP_190299339.1">
    <property type="nucleotide sequence ID" value="NZ_CP061172.1"/>
</dbReference>
<evidence type="ECO:0000256" key="6">
    <source>
        <dbReference type="ARBA" id="ARBA00023136"/>
    </source>
</evidence>
<evidence type="ECO:0000256" key="4">
    <source>
        <dbReference type="ARBA" id="ARBA00022692"/>
    </source>
</evidence>